<dbReference type="KEGG" id="smam:Mal15_42170"/>
<name>A0A5B9MMP9_9BACT</name>
<accession>A0A5B9MMP9</accession>
<organism evidence="1 2">
    <name type="scientific">Stieleria maiorica</name>
    <dbReference type="NCBI Taxonomy" id="2795974"/>
    <lineage>
        <taxon>Bacteria</taxon>
        <taxon>Pseudomonadati</taxon>
        <taxon>Planctomycetota</taxon>
        <taxon>Planctomycetia</taxon>
        <taxon>Pirellulales</taxon>
        <taxon>Pirellulaceae</taxon>
        <taxon>Stieleria</taxon>
    </lineage>
</organism>
<sequence length="121" mass="14044">MNYSVCKSYVRGRFDGFVDGWEYCLADGSVWRIIEPIYLIRKKTTPSASVYRIDDQYYLRVRGMPHAVEVEPVCLPRCTLEKPIGPREYDGPRQRSAMRSVIEAIVETRCLCDDLPSEYVQ</sequence>
<evidence type="ECO:0000313" key="2">
    <source>
        <dbReference type="Proteomes" id="UP000321353"/>
    </source>
</evidence>
<dbReference type="AlphaFoldDB" id="A0A5B9MMP9"/>
<protein>
    <submittedName>
        <fullName evidence="1">Uncharacterized protein</fullName>
    </submittedName>
</protein>
<reference evidence="1 2" key="1">
    <citation type="submission" date="2019-02" db="EMBL/GenBank/DDBJ databases">
        <title>Planctomycetal bacteria perform biofilm scaping via a novel small molecule.</title>
        <authorList>
            <person name="Jeske O."/>
            <person name="Boedeker C."/>
            <person name="Wiegand S."/>
            <person name="Breitling P."/>
            <person name="Kallscheuer N."/>
            <person name="Jogler M."/>
            <person name="Rohde M."/>
            <person name="Petersen J."/>
            <person name="Medema M.H."/>
            <person name="Surup F."/>
            <person name="Jogler C."/>
        </authorList>
    </citation>
    <scope>NUCLEOTIDE SEQUENCE [LARGE SCALE GENOMIC DNA]</scope>
    <source>
        <strain evidence="1 2">Mal15</strain>
    </source>
</reference>
<gene>
    <name evidence="1" type="ORF">Mal15_42170</name>
</gene>
<evidence type="ECO:0000313" key="1">
    <source>
        <dbReference type="EMBL" id="QEG00148.1"/>
    </source>
</evidence>
<proteinExistence type="predicted"/>
<dbReference type="Proteomes" id="UP000321353">
    <property type="component" value="Chromosome"/>
</dbReference>
<keyword evidence="2" id="KW-1185">Reference proteome</keyword>
<dbReference type="EMBL" id="CP036264">
    <property type="protein sequence ID" value="QEG00148.1"/>
    <property type="molecule type" value="Genomic_DNA"/>
</dbReference>